<protein>
    <submittedName>
        <fullName evidence="1">Uncharacterized protein</fullName>
    </submittedName>
</protein>
<dbReference type="AlphaFoldDB" id="A0AAD9K3U1"/>
<dbReference type="EMBL" id="JAODUP010000065">
    <property type="protein sequence ID" value="KAK2164367.1"/>
    <property type="molecule type" value="Genomic_DNA"/>
</dbReference>
<evidence type="ECO:0000313" key="2">
    <source>
        <dbReference type="Proteomes" id="UP001208570"/>
    </source>
</evidence>
<organism evidence="1 2">
    <name type="scientific">Paralvinella palmiformis</name>
    <dbReference type="NCBI Taxonomy" id="53620"/>
    <lineage>
        <taxon>Eukaryota</taxon>
        <taxon>Metazoa</taxon>
        <taxon>Spiralia</taxon>
        <taxon>Lophotrochozoa</taxon>
        <taxon>Annelida</taxon>
        <taxon>Polychaeta</taxon>
        <taxon>Sedentaria</taxon>
        <taxon>Canalipalpata</taxon>
        <taxon>Terebellida</taxon>
        <taxon>Terebelliformia</taxon>
        <taxon>Alvinellidae</taxon>
        <taxon>Paralvinella</taxon>
    </lineage>
</organism>
<gene>
    <name evidence="1" type="ORF">LSH36_65g08023</name>
</gene>
<proteinExistence type="predicted"/>
<evidence type="ECO:0000313" key="1">
    <source>
        <dbReference type="EMBL" id="KAK2164367.1"/>
    </source>
</evidence>
<dbReference type="Proteomes" id="UP001208570">
    <property type="component" value="Unassembled WGS sequence"/>
</dbReference>
<comment type="caution">
    <text evidence="1">The sequence shown here is derived from an EMBL/GenBank/DDBJ whole genome shotgun (WGS) entry which is preliminary data.</text>
</comment>
<keyword evidence="2" id="KW-1185">Reference proteome</keyword>
<accession>A0AAD9K3U1</accession>
<sequence>MASKSYMVDKGGVLHGSTALRIEKNGTSLRKESAQLVSICPVGNCPVDIYPVGSCPYTIVMISSEECSQPIKNRHAHETGHINNTNTSPGLFRKSVNHFNILKTSNKSRT</sequence>
<reference evidence="1" key="1">
    <citation type="journal article" date="2023" name="Mol. Biol. Evol.">
        <title>Third-Generation Sequencing Reveals the Adaptive Role of the Epigenome in Three Deep-Sea Polychaetes.</title>
        <authorList>
            <person name="Perez M."/>
            <person name="Aroh O."/>
            <person name="Sun Y."/>
            <person name="Lan Y."/>
            <person name="Juniper S.K."/>
            <person name="Young C.R."/>
            <person name="Angers B."/>
            <person name="Qian P.Y."/>
        </authorList>
    </citation>
    <scope>NUCLEOTIDE SEQUENCE</scope>
    <source>
        <strain evidence="1">P08H-3</strain>
    </source>
</reference>
<name>A0AAD9K3U1_9ANNE</name>